<reference evidence="1" key="1">
    <citation type="submission" date="2020-01" db="EMBL/GenBank/DDBJ databases">
        <authorList>
            <person name="Meier V. D."/>
            <person name="Meier V D."/>
        </authorList>
    </citation>
    <scope>NUCLEOTIDE SEQUENCE</scope>
    <source>
        <strain evidence="1">HLG_WM_MAG_09</strain>
    </source>
</reference>
<protein>
    <submittedName>
        <fullName evidence="1">Uncharacterized protein</fullName>
    </submittedName>
</protein>
<organism evidence="1">
    <name type="scientific">uncultured Thiotrichaceae bacterium</name>
    <dbReference type="NCBI Taxonomy" id="298394"/>
    <lineage>
        <taxon>Bacteria</taxon>
        <taxon>Pseudomonadati</taxon>
        <taxon>Pseudomonadota</taxon>
        <taxon>Gammaproteobacteria</taxon>
        <taxon>Thiotrichales</taxon>
        <taxon>Thiotrichaceae</taxon>
        <taxon>environmental samples</taxon>
    </lineage>
</organism>
<dbReference type="InterPro" id="IPR035940">
    <property type="entry name" value="CAP_sf"/>
</dbReference>
<proteinExistence type="predicted"/>
<gene>
    <name evidence="1" type="ORF">HELGO_WM32197</name>
</gene>
<dbReference type="Gene3D" id="2.60.40.10">
    <property type="entry name" value="Immunoglobulins"/>
    <property type="match status" value="2"/>
</dbReference>
<sequence>MWVNDSTGNKIKTWYTASQAGCSSGAGACTVTPSTTLAQGAGQGWIQTWNNSGYGPWSSASNFTVGSGGAPVAATLTSPSGNISDTTPTYTWNAVADSTWYYLWVNDSTGNKIKTWYTAAQAGCSSGSGTCTVTPSTMLAQGAGQGWIQTWNNSGYGPWSSASNFTVGSGGAPVTAILTSPSGNISDTTPTYTWNAVSDSTWYYLWVNDSTGDKIKTWYTAAQAGCSSGSGTCTVTPSTPLAQGAGQWWIQTWNSSGSGPWSSASSFTVGGNQTSYTCPSTFATDSGFNDSYVTSSHVDISWPSQFTYGAMTVAQIAESFNAARAADSTVTGNLVMPPQAIWDAYSSSEKALFLVNSERCARGLRIYEGIAPEIITAPAQPYAQLLATAAGGGLSHNADGRTPWERLAQDAGVTVNSNADFFMFAENLAYQSVGASGGFPTVFEPVAKSVYAWLYKDKGSSYGHRNFLFAKQLVENSGKTEGEGLIGVGVSSKNFQENGFFWTRTYTVLNAFDPNASWKNNLSNIITVEIFSAQ</sequence>
<dbReference type="Gene3D" id="3.40.33.10">
    <property type="entry name" value="CAP"/>
    <property type="match status" value="1"/>
</dbReference>
<name>A0A6S6SY68_9GAMM</name>
<dbReference type="EMBL" id="CACVAT010000134">
    <property type="protein sequence ID" value="CAA6809457.1"/>
    <property type="molecule type" value="Genomic_DNA"/>
</dbReference>
<dbReference type="InterPro" id="IPR013783">
    <property type="entry name" value="Ig-like_fold"/>
</dbReference>
<dbReference type="AlphaFoldDB" id="A0A6S6SY68"/>
<evidence type="ECO:0000313" key="1">
    <source>
        <dbReference type="EMBL" id="CAA6809457.1"/>
    </source>
</evidence>
<accession>A0A6S6SY68</accession>